<keyword evidence="2" id="KW-1185">Reference proteome</keyword>
<dbReference type="Proteomes" id="UP000652761">
    <property type="component" value="Unassembled WGS sequence"/>
</dbReference>
<reference evidence="1" key="1">
    <citation type="submission" date="2017-07" db="EMBL/GenBank/DDBJ databases">
        <title>Taro Niue Genome Assembly and Annotation.</title>
        <authorList>
            <person name="Atibalentja N."/>
            <person name="Keating K."/>
            <person name="Fields C.J."/>
        </authorList>
    </citation>
    <scope>NUCLEOTIDE SEQUENCE</scope>
    <source>
        <strain evidence="1">Niue_2</strain>
        <tissue evidence="1">Leaf</tissue>
    </source>
</reference>
<comment type="caution">
    <text evidence="1">The sequence shown here is derived from an EMBL/GenBank/DDBJ whole genome shotgun (WGS) entry which is preliminary data.</text>
</comment>
<sequence length="72" mass="7613">MAGAELAILVQTGEEAGGPDLGGSAVGRGSDPWFIQKAITSVWVFSFFFADGWAERDGSAAFLFSSVRELVK</sequence>
<accession>A0A843VBH5</accession>
<organism evidence="1 2">
    <name type="scientific">Colocasia esculenta</name>
    <name type="common">Wild taro</name>
    <name type="synonym">Arum esculentum</name>
    <dbReference type="NCBI Taxonomy" id="4460"/>
    <lineage>
        <taxon>Eukaryota</taxon>
        <taxon>Viridiplantae</taxon>
        <taxon>Streptophyta</taxon>
        <taxon>Embryophyta</taxon>
        <taxon>Tracheophyta</taxon>
        <taxon>Spermatophyta</taxon>
        <taxon>Magnoliopsida</taxon>
        <taxon>Liliopsida</taxon>
        <taxon>Araceae</taxon>
        <taxon>Aroideae</taxon>
        <taxon>Colocasieae</taxon>
        <taxon>Colocasia</taxon>
    </lineage>
</organism>
<proteinExistence type="predicted"/>
<dbReference type="AlphaFoldDB" id="A0A843VBH5"/>
<name>A0A843VBH5_COLES</name>
<gene>
    <name evidence="1" type="ORF">Taro_028532</name>
</gene>
<protein>
    <submittedName>
        <fullName evidence="1">Uncharacterized protein</fullName>
    </submittedName>
</protein>
<dbReference type="EMBL" id="NMUH01001845">
    <property type="protein sequence ID" value="MQL95862.1"/>
    <property type="molecule type" value="Genomic_DNA"/>
</dbReference>
<evidence type="ECO:0000313" key="2">
    <source>
        <dbReference type="Proteomes" id="UP000652761"/>
    </source>
</evidence>
<evidence type="ECO:0000313" key="1">
    <source>
        <dbReference type="EMBL" id="MQL95862.1"/>
    </source>
</evidence>